<evidence type="ECO:0000256" key="3">
    <source>
        <dbReference type="ARBA" id="ARBA00022645"/>
    </source>
</evidence>
<feature type="domain" description="Peptidase M14" evidence="11">
    <location>
        <begin position="107"/>
        <end position="406"/>
    </location>
</feature>
<gene>
    <name evidence="12" type="ORF">METZ01_LOCUS23592</name>
</gene>
<reference evidence="12" key="1">
    <citation type="submission" date="2018-05" db="EMBL/GenBank/DDBJ databases">
        <authorList>
            <person name="Lanie J.A."/>
            <person name="Ng W.-L."/>
            <person name="Kazmierczak K.M."/>
            <person name="Andrzejewski T.M."/>
            <person name="Davidsen T.M."/>
            <person name="Wayne K.J."/>
            <person name="Tettelin H."/>
            <person name="Glass J.I."/>
            <person name="Rusch D."/>
            <person name="Podicherti R."/>
            <person name="Tsui H.-C.T."/>
            <person name="Winkler M.E."/>
        </authorList>
    </citation>
    <scope>NUCLEOTIDE SEQUENCE</scope>
</reference>
<dbReference type="InterPro" id="IPR000834">
    <property type="entry name" value="Peptidase_M14"/>
</dbReference>
<evidence type="ECO:0000256" key="7">
    <source>
        <dbReference type="ARBA" id="ARBA00022801"/>
    </source>
</evidence>
<dbReference type="PROSITE" id="PS51766">
    <property type="entry name" value="DOCKERIN"/>
    <property type="match status" value="1"/>
</dbReference>
<dbReference type="InterPro" id="IPR018247">
    <property type="entry name" value="EF_Hand_1_Ca_BS"/>
</dbReference>
<keyword evidence="9" id="KW-0482">Metalloprotease</keyword>
<evidence type="ECO:0000256" key="5">
    <source>
        <dbReference type="ARBA" id="ARBA00022723"/>
    </source>
</evidence>
<dbReference type="EMBL" id="UINC01001100">
    <property type="protein sequence ID" value="SUZ70738.1"/>
    <property type="molecule type" value="Genomic_DNA"/>
</dbReference>
<dbReference type="InterPro" id="IPR016134">
    <property type="entry name" value="Dockerin_dom"/>
</dbReference>
<keyword evidence="3" id="KW-0121">Carboxypeptidase</keyword>
<dbReference type="SMART" id="SM00631">
    <property type="entry name" value="Zn_pept"/>
    <property type="match status" value="1"/>
</dbReference>
<dbReference type="GO" id="GO:0000272">
    <property type="term" value="P:polysaccharide catabolic process"/>
    <property type="evidence" value="ECO:0007669"/>
    <property type="project" value="InterPro"/>
</dbReference>
<dbReference type="GO" id="GO:0004181">
    <property type="term" value="F:metallocarboxypeptidase activity"/>
    <property type="evidence" value="ECO:0007669"/>
    <property type="project" value="InterPro"/>
</dbReference>
<keyword evidence="5" id="KW-0479">Metal-binding</keyword>
<keyword evidence="7" id="KW-0378">Hydrolase</keyword>
<accession>A0A381PW03</accession>
<sequence>MKYLPVIWTGLILSFQLVYCNEIYHSVRIFNPSPATIQLLTEAGIPLDHITGKAGVYLDIVVSKSQVEKLDSIGVEHKILIHDLTQYMRARNVPAVSRDFPLGSMQGNYTWDELNSRFDELRELYGAIISERLILGQSTEGRDIWAFKVSDNPAEDEQDPEVLYTALTHAREPVSMMNLFYFVQMIGENYGSDPELTYLVDNREMWFLPVINPDGYVYNESIQPNGGGMHRKNRRDTFCGNGTNRGVDLNRNYGYGWGANDTGSSPDPCEETYRGESAFSESETQAVRDFIENRPLMNVLHYHTFSNVYIHPYGNASLPDEPDLTTYREIGAEMARLNGYAVGTGYETIGYTVNGDAVDWTYGAQGLVTFTPEVGSYDDYFWPSEDRIVPLCKDQLHPNMVFSFVAGNDIVLQDVQFPVEEFLSGETVTAELHIQNRGLMDSDGNISIALEPVNSFISLDTDSIGVDELEARDDDVAALDFTISADASRGAETGFITTVYDGSSYPRQDTIQFFIGAPDVIILDSFEMDLGNWQLEGDWGLTDVSYSGNWALSDSPDGNYGNNQSTAAALNINFDLSYYHGVRISYMTRWEIEPYDDFVQFQAYIPNEGWISLAGEYTVMGSGQDAQPPGDPGYHGNSDGWVKEMIELDQLGESNPTSFRFIQTSDNYNNGDGFSVDDFTITAYPSMLQGDLNSDNILGIMDVIQMADMILSNAEPTPYQIFISDLDGNGTLDLFDIFLLVNLIMEF</sequence>
<dbReference type="Gene3D" id="3.40.630.10">
    <property type="entry name" value="Zn peptidases"/>
    <property type="match status" value="1"/>
</dbReference>
<feature type="domain" description="Dockerin" evidence="10">
    <location>
        <begin position="685"/>
        <end position="747"/>
    </location>
</feature>
<evidence type="ECO:0000256" key="9">
    <source>
        <dbReference type="ARBA" id="ARBA00023049"/>
    </source>
</evidence>
<dbReference type="InterPro" id="IPR057246">
    <property type="entry name" value="CARBOXYPEPT_ZN_1"/>
</dbReference>
<dbReference type="PRINTS" id="PR00765">
    <property type="entry name" value="CRBOXYPTASEA"/>
</dbReference>
<organism evidence="12">
    <name type="scientific">marine metagenome</name>
    <dbReference type="NCBI Taxonomy" id="408172"/>
    <lineage>
        <taxon>unclassified sequences</taxon>
        <taxon>metagenomes</taxon>
        <taxon>ecological metagenomes</taxon>
    </lineage>
</organism>
<dbReference type="AlphaFoldDB" id="A0A381PW03"/>
<protein>
    <submittedName>
        <fullName evidence="12">Uncharacterized protein</fullName>
    </submittedName>
</protein>
<comment type="cofactor">
    <cofactor evidence="1">
        <name>Zn(2+)</name>
        <dbReference type="ChEBI" id="CHEBI:29105"/>
    </cofactor>
</comment>
<keyword evidence="4" id="KW-0645">Protease</keyword>
<dbReference type="PROSITE" id="PS52035">
    <property type="entry name" value="PEPTIDASE_M14"/>
    <property type="match status" value="1"/>
</dbReference>
<dbReference type="SUPFAM" id="SSF63446">
    <property type="entry name" value="Type I dockerin domain"/>
    <property type="match status" value="1"/>
</dbReference>
<evidence type="ECO:0000256" key="6">
    <source>
        <dbReference type="ARBA" id="ARBA00022729"/>
    </source>
</evidence>
<dbReference type="GO" id="GO:0006508">
    <property type="term" value="P:proteolysis"/>
    <property type="evidence" value="ECO:0007669"/>
    <property type="project" value="UniProtKB-KW"/>
</dbReference>
<keyword evidence="8" id="KW-0862">Zinc</keyword>
<comment type="similarity">
    <text evidence="2">Belongs to the peptidase M14 family.</text>
</comment>
<evidence type="ECO:0000313" key="12">
    <source>
        <dbReference type="EMBL" id="SUZ70738.1"/>
    </source>
</evidence>
<evidence type="ECO:0000256" key="4">
    <source>
        <dbReference type="ARBA" id="ARBA00022670"/>
    </source>
</evidence>
<dbReference type="GO" id="GO:0008270">
    <property type="term" value="F:zinc ion binding"/>
    <property type="evidence" value="ECO:0007669"/>
    <property type="project" value="InterPro"/>
</dbReference>
<dbReference type="InterPro" id="IPR036439">
    <property type="entry name" value="Dockerin_dom_sf"/>
</dbReference>
<dbReference type="FunFam" id="3.40.630.10:FF:000084">
    <property type="entry name" value="Carboxypeptidase B2"/>
    <property type="match status" value="1"/>
</dbReference>
<dbReference type="PANTHER" id="PTHR11705">
    <property type="entry name" value="PROTEASE FAMILY M14 CARBOXYPEPTIDASE A,B"/>
    <property type="match status" value="1"/>
</dbReference>
<keyword evidence="6" id="KW-0732">Signal</keyword>
<dbReference type="Gene3D" id="2.60.120.260">
    <property type="entry name" value="Galactose-binding domain-like"/>
    <property type="match status" value="1"/>
</dbReference>
<evidence type="ECO:0000256" key="2">
    <source>
        <dbReference type="ARBA" id="ARBA00005988"/>
    </source>
</evidence>
<evidence type="ECO:0000259" key="11">
    <source>
        <dbReference type="PROSITE" id="PS52035"/>
    </source>
</evidence>
<dbReference type="Gene3D" id="1.10.1330.10">
    <property type="entry name" value="Dockerin domain"/>
    <property type="match status" value="1"/>
</dbReference>
<name>A0A381PW03_9ZZZZ</name>
<evidence type="ECO:0000256" key="8">
    <source>
        <dbReference type="ARBA" id="ARBA00022833"/>
    </source>
</evidence>
<evidence type="ECO:0000259" key="10">
    <source>
        <dbReference type="PROSITE" id="PS51766"/>
    </source>
</evidence>
<dbReference type="PROSITE" id="PS00132">
    <property type="entry name" value="CARBOXYPEPT_ZN_1"/>
    <property type="match status" value="1"/>
</dbReference>
<proteinExistence type="inferred from homology"/>
<dbReference type="CDD" id="cd03859">
    <property type="entry name" value="M14_CPT"/>
    <property type="match status" value="1"/>
</dbReference>
<dbReference type="SUPFAM" id="SSF53187">
    <property type="entry name" value="Zn-dependent exopeptidases"/>
    <property type="match status" value="1"/>
</dbReference>
<dbReference type="InterPro" id="IPR033810">
    <property type="entry name" value="Carboxypeptidase_T"/>
</dbReference>
<dbReference type="GO" id="GO:0005615">
    <property type="term" value="C:extracellular space"/>
    <property type="evidence" value="ECO:0007669"/>
    <property type="project" value="TreeGrafter"/>
</dbReference>
<dbReference type="PANTHER" id="PTHR11705:SF143">
    <property type="entry name" value="SLL0236 PROTEIN"/>
    <property type="match status" value="1"/>
</dbReference>
<dbReference type="PROSITE" id="PS00018">
    <property type="entry name" value="EF_HAND_1"/>
    <property type="match status" value="1"/>
</dbReference>
<dbReference type="Pfam" id="PF00246">
    <property type="entry name" value="Peptidase_M14"/>
    <property type="match status" value="1"/>
</dbReference>
<evidence type="ECO:0000256" key="1">
    <source>
        <dbReference type="ARBA" id="ARBA00001947"/>
    </source>
</evidence>